<dbReference type="Proteomes" id="UP001347796">
    <property type="component" value="Unassembled WGS sequence"/>
</dbReference>
<dbReference type="AlphaFoldDB" id="A0AAN8JCU4"/>
<dbReference type="EMBL" id="JAZGQO010000010">
    <property type="protein sequence ID" value="KAK6175606.1"/>
    <property type="molecule type" value="Genomic_DNA"/>
</dbReference>
<accession>A0AAN8JCU4</accession>
<keyword evidence="3" id="KW-1185">Reference proteome</keyword>
<evidence type="ECO:0000313" key="2">
    <source>
        <dbReference type="EMBL" id="KAK6175606.1"/>
    </source>
</evidence>
<proteinExistence type="predicted"/>
<evidence type="ECO:0000313" key="3">
    <source>
        <dbReference type="Proteomes" id="UP001347796"/>
    </source>
</evidence>
<feature type="region of interest" description="Disordered" evidence="1">
    <location>
        <begin position="24"/>
        <end position="59"/>
    </location>
</feature>
<organism evidence="2 3">
    <name type="scientific">Patella caerulea</name>
    <name type="common">Rayed Mediterranean limpet</name>
    <dbReference type="NCBI Taxonomy" id="87958"/>
    <lineage>
        <taxon>Eukaryota</taxon>
        <taxon>Metazoa</taxon>
        <taxon>Spiralia</taxon>
        <taxon>Lophotrochozoa</taxon>
        <taxon>Mollusca</taxon>
        <taxon>Gastropoda</taxon>
        <taxon>Patellogastropoda</taxon>
        <taxon>Patelloidea</taxon>
        <taxon>Patellidae</taxon>
        <taxon>Patella</taxon>
    </lineage>
</organism>
<feature type="compositionally biased region" description="Polar residues" evidence="1">
    <location>
        <begin position="29"/>
        <end position="53"/>
    </location>
</feature>
<gene>
    <name evidence="2" type="ORF">SNE40_014032</name>
</gene>
<protein>
    <submittedName>
        <fullName evidence="2">Uncharacterized protein</fullName>
    </submittedName>
</protein>
<comment type="caution">
    <text evidence="2">The sequence shown here is derived from an EMBL/GenBank/DDBJ whole genome shotgun (WGS) entry which is preliminary data.</text>
</comment>
<name>A0AAN8JCU4_PATCE</name>
<evidence type="ECO:0000256" key="1">
    <source>
        <dbReference type="SAM" id="MobiDB-lite"/>
    </source>
</evidence>
<reference evidence="2 3" key="1">
    <citation type="submission" date="2024-01" db="EMBL/GenBank/DDBJ databases">
        <title>The genome of the rayed Mediterranean limpet Patella caerulea (Linnaeus, 1758).</title>
        <authorList>
            <person name="Anh-Thu Weber A."/>
            <person name="Halstead-Nussloch G."/>
        </authorList>
    </citation>
    <scope>NUCLEOTIDE SEQUENCE [LARGE SCALE GENOMIC DNA]</scope>
    <source>
        <strain evidence="2">AATW-2023a</strain>
        <tissue evidence="2">Whole specimen</tissue>
    </source>
</reference>
<sequence>MEVIKSSIQANLQVHRRLTEVREEDEISSLLSDHSQTNSPTSDIKNTQSTSQKKPGKYKYSINKQVLSKSDQSFRSGLARLANLNSMRQM</sequence>